<dbReference type="GO" id="GO:0008017">
    <property type="term" value="F:microtubule binding"/>
    <property type="evidence" value="ECO:0007669"/>
    <property type="project" value="InterPro"/>
</dbReference>
<dbReference type="PROSITE" id="PS50067">
    <property type="entry name" value="KINESIN_MOTOR_2"/>
    <property type="match status" value="1"/>
</dbReference>
<dbReference type="AlphaFoldDB" id="A0A7K7Y102"/>
<gene>
    <name evidence="6" type="primary">Kif17</name>
    <name evidence="6" type="ORF">THRLUD_R13186</name>
</gene>
<accession>A0A7K7Y102</accession>
<evidence type="ECO:0000313" key="7">
    <source>
        <dbReference type="Proteomes" id="UP000558509"/>
    </source>
</evidence>
<feature type="compositionally biased region" description="Polar residues" evidence="4">
    <location>
        <begin position="1"/>
        <end position="12"/>
    </location>
</feature>
<dbReference type="Gene3D" id="3.40.850.10">
    <property type="entry name" value="Kinesin motor domain"/>
    <property type="match status" value="1"/>
</dbReference>
<evidence type="ECO:0000256" key="1">
    <source>
        <dbReference type="ARBA" id="ARBA00022741"/>
    </source>
</evidence>
<comment type="similarity">
    <text evidence="3">Belongs to the TRAFAC class myosin-kinesin ATPase superfamily. Kinesin family.</text>
</comment>
<dbReference type="Proteomes" id="UP000558509">
    <property type="component" value="Unassembled WGS sequence"/>
</dbReference>
<dbReference type="EMBL" id="VZTB01000304">
    <property type="protein sequence ID" value="NXA71577.1"/>
    <property type="molecule type" value="Genomic_DNA"/>
</dbReference>
<reference evidence="6 7" key="1">
    <citation type="submission" date="2019-09" db="EMBL/GenBank/DDBJ databases">
        <title>Bird 10,000 Genomes (B10K) Project - Family phase.</title>
        <authorList>
            <person name="Zhang G."/>
        </authorList>
    </citation>
    <scope>NUCLEOTIDE SEQUENCE [LARGE SCALE GENOMIC DNA]</scope>
    <source>
        <strain evidence="6">B10K-DU-001-68</strain>
        <tissue evidence="6">Muscle</tissue>
    </source>
</reference>
<dbReference type="InterPro" id="IPR001752">
    <property type="entry name" value="Kinesin_motor_dom"/>
</dbReference>
<feature type="domain" description="Kinesin motor" evidence="5">
    <location>
        <begin position="1"/>
        <end position="77"/>
    </location>
</feature>
<evidence type="ECO:0000313" key="6">
    <source>
        <dbReference type="EMBL" id="NXA71577.1"/>
    </source>
</evidence>
<dbReference type="GO" id="GO:0005524">
    <property type="term" value="F:ATP binding"/>
    <property type="evidence" value="ECO:0007669"/>
    <property type="project" value="UniProtKB-KW"/>
</dbReference>
<feature type="region of interest" description="Disordered" evidence="4">
    <location>
        <begin position="1"/>
        <end position="21"/>
    </location>
</feature>
<dbReference type="GO" id="GO:0003777">
    <property type="term" value="F:microtubule motor activity"/>
    <property type="evidence" value="ECO:0007669"/>
    <property type="project" value="InterPro"/>
</dbReference>
<organism evidence="6 7">
    <name type="scientific">Thryothorus ludovicianus</name>
    <name type="common">Carolina wren</name>
    <name type="synonym">Sylvia ludoviciana</name>
    <dbReference type="NCBI Taxonomy" id="74200"/>
    <lineage>
        <taxon>Eukaryota</taxon>
        <taxon>Metazoa</taxon>
        <taxon>Chordata</taxon>
        <taxon>Craniata</taxon>
        <taxon>Vertebrata</taxon>
        <taxon>Euteleostomi</taxon>
        <taxon>Archelosauria</taxon>
        <taxon>Archosauria</taxon>
        <taxon>Dinosauria</taxon>
        <taxon>Saurischia</taxon>
        <taxon>Theropoda</taxon>
        <taxon>Coelurosauria</taxon>
        <taxon>Aves</taxon>
        <taxon>Neognathae</taxon>
        <taxon>Neoaves</taxon>
        <taxon>Telluraves</taxon>
        <taxon>Australaves</taxon>
        <taxon>Passeriformes</taxon>
        <taxon>Certhiidae</taxon>
        <taxon>Troglodytinae</taxon>
        <taxon>Thryothorus</taxon>
    </lineage>
</organism>
<sequence>VEGCSGTIQTGSGKPFTVQGAADPFSQQGLIPRAFEHNFGSVQPAESAKFLLGASCPEIYNEHTPDLQGAGTKQKLE</sequence>
<keyword evidence="2" id="KW-0067">ATP-binding</keyword>
<dbReference type="Pfam" id="PF00225">
    <property type="entry name" value="Kinesin"/>
    <property type="match status" value="1"/>
</dbReference>
<evidence type="ECO:0000259" key="5">
    <source>
        <dbReference type="PROSITE" id="PS50067"/>
    </source>
</evidence>
<proteinExistence type="inferred from homology"/>
<evidence type="ECO:0000256" key="3">
    <source>
        <dbReference type="PROSITE-ProRule" id="PRU00283"/>
    </source>
</evidence>
<dbReference type="GO" id="GO:0007018">
    <property type="term" value="P:microtubule-based movement"/>
    <property type="evidence" value="ECO:0007669"/>
    <property type="project" value="InterPro"/>
</dbReference>
<evidence type="ECO:0000256" key="4">
    <source>
        <dbReference type="SAM" id="MobiDB-lite"/>
    </source>
</evidence>
<dbReference type="InterPro" id="IPR036961">
    <property type="entry name" value="Kinesin_motor_dom_sf"/>
</dbReference>
<comment type="caution">
    <text evidence="3">Lacks conserved residue(s) required for the propagation of feature annotation.</text>
</comment>
<keyword evidence="1" id="KW-0547">Nucleotide-binding</keyword>
<evidence type="ECO:0000256" key="2">
    <source>
        <dbReference type="ARBA" id="ARBA00022840"/>
    </source>
</evidence>
<protein>
    <submittedName>
        <fullName evidence="6">KIF17 protein</fullName>
    </submittedName>
</protein>
<keyword evidence="7" id="KW-1185">Reference proteome</keyword>
<feature type="non-terminal residue" evidence="6">
    <location>
        <position position="1"/>
    </location>
</feature>
<dbReference type="InterPro" id="IPR027417">
    <property type="entry name" value="P-loop_NTPase"/>
</dbReference>
<feature type="non-terminal residue" evidence="6">
    <location>
        <position position="77"/>
    </location>
</feature>
<name>A0A7K7Y102_THRLU</name>
<comment type="caution">
    <text evidence="6">The sequence shown here is derived from an EMBL/GenBank/DDBJ whole genome shotgun (WGS) entry which is preliminary data.</text>
</comment>
<dbReference type="SUPFAM" id="SSF52540">
    <property type="entry name" value="P-loop containing nucleoside triphosphate hydrolases"/>
    <property type="match status" value="1"/>
</dbReference>